<dbReference type="EMBL" id="CP010897">
    <property type="protein sequence ID" value="AJP55940.1"/>
    <property type="molecule type" value="Genomic_DNA"/>
</dbReference>
<feature type="region of interest" description="Disordered" evidence="1">
    <location>
        <begin position="1"/>
        <end position="33"/>
    </location>
</feature>
<dbReference type="Proteomes" id="UP000035085">
    <property type="component" value="Chromosome"/>
</dbReference>
<organism evidence="2 3">
    <name type="scientific">Pandoraea vervacti</name>
    <dbReference type="NCBI Taxonomy" id="656178"/>
    <lineage>
        <taxon>Bacteria</taxon>
        <taxon>Pseudomonadati</taxon>
        <taxon>Pseudomonadota</taxon>
        <taxon>Betaproteobacteria</taxon>
        <taxon>Burkholderiales</taxon>
        <taxon>Burkholderiaceae</taxon>
        <taxon>Pandoraea</taxon>
    </lineage>
</organism>
<reference evidence="3" key="1">
    <citation type="submission" date="2015-02" db="EMBL/GenBank/DDBJ databases">
        <title>Complete Genome Sequencing of Pandoraea vervacti NS15 sp. nov.</title>
        <authorList>
            <person name="Chan K.-G."/>
        </authorList>
    </citation>
    <scope>NUCLEOTIDE SEQUENCE [LARGE SCALE GENOMIC DNA]</scope>
    <source>
        <strain evidence="3">NS15</strain>
    </source>
</reference>
<evidence type="ECO:0000313" key="3">
    <source>
        <dbReference type="Proteomes" id="UP000035085"/>
    </source>
</evidence>
<protein>
    <submittedName>
        <fullName evidence="2">Uncharacterized protein</fullName>
    </submittedName>
</protein>
<evidence type="ECO:0000256" key="1">
    <source>
        <dbReference type="SAM" id="MobiDB-lite"/>
    </source>
</evidence>
<proteinExistence type="predicted"/>
<evidence type="ECO:0000313" key="2">
    <source>
        <dbReference type="EMBL" id="AJP55940.1"/>
    </source>
</evidence>
<sequence>MHVTQGQSGPAWGDPPPPYAPPGDIPPALPPCAPPPYMSHEAMLVSGPMLPDLPPAYARPSLDWYLRQGYPRADV</sequence>
<accession>A0ABM5SU08</accession>
<feature type="compositionally biased region" description="Pro residues" evidence="1">
    <location>
        <begin position="13"/>
        <end position="33"/>
    </location>
</feature>
<gene>
    <name evidence="2" type="ORF">UC34_00920</name>
</gene>
<keyword evidence="3" id="KW-1185">Reference proteome</keyword>
<name>A0ABM5SU08_9BURK</name>